<comment type="caution">
    <text evidence="2">The sequence shown here is derived from an EMBL/GenBank/DDBJ whole genome shotgun (WGS) entry which is preliminary data.</text>
</comment>
<evidence type="ECO:0000259" key="1">
    <source>
        <dbReference type="Pfam" id="PF00456"/>
    </source>
</evidence>
<dbReference type="InterPro" id="IPR033247">
    <property type="entry name" value="Transketolase_fam"/>
</dbReference>
<dbReference type="Proteomes" id="UP000187046">
    <property type="component" value="Unassembled WGS sequence"/>
</dbReference>
<dbReference type="InterPro" id="IPR005474">
    <property type="entry name" value="Transketolase_N"/>
</dbReference>
<dbReference type="EMBL" id="MRBL01000020">
    <property type="protein sequence ID" value="OMI25626.1"/>
    <property type="molecule type" value="Genomic_DNA"/>
</dbReference>
<name>A0ABX3HZQ4_9BACI</name>
<organism evidence="2 3">
    <name type="scientific">Bacillus haynesii</name>
    <dbReference type="NCBI Taxonomy" id="1925021"/>
    <lineage>
        <taxon>Bacteria</taxon>
        <taxon>Bacillati</taxon>
        <taxon>Bacillota</taxon>
        <taxon>Bacilli</taxon>
        <taxon>Bacillales</taxon>
        <taxon>Bacillaceae</taxon>
        <taxon>Bacillus</taxon>
    </lineage>
</organism>
<accession>A0ABX3HZQ4</accession>
<dbReference type="Pfam" id="PF00456">
    <property type="entry name" value="Transketolase_N"/>
    <property type="match status" value="1"/>
</dbReference>
<feature type="domain" description="Transketolase N-terminal" evidence="1">
    <location>
        <begin position="30"/>
        <end position="83"/>
    </location>
</feature>
<protein>
    <recommendedName>
        <fullName evidence="1">Transketolase N-terminal domain-containing protein</fullName>
    </recommendedName>
</protein>
<dbReference type="InterPro" id="IPR029061">
    <property type="entry name" value="THDP-binding"/>
</dbReference>
<gene>
    <name evidence="2" type="ORF">BTA31_17540</name>
</gene>
<dbReference type="SUPFAM" id="SSF52518">
    <property type="entry name" value="Thiamin diphosphate-binding fold (THDP-binding)"/>
    <property type="match status" value="1"/>
</dbReference>
<dbReference type="PANTHER" id="PTHR43522:SF2">
    <property type="entry name" value="TRANSKETOLASE 1-RELATED"/>
    <property type="match status" value="1"/>
</dbReference>
<dbReference type="PANTHER" id="PTHR43522">
    <property type="entry name" value="TRANSKETOLASE"/>
    <property type="match status" value="1"/>
</dbReference>
<reference evidence="2 3" key="1">
    <citation type="submission" date="2016-12" db="EMBL/GenBank/DDBJ databases">
        <title>Bacillus phylogenomics.</title>
        <authorList>
            <person name="Dunlap C."/>
        </authorList>
    </citation>
    <scope>NUCLEOTIDE SEQUENCE [LARGE SCALE GENOMIC DNA]</scope>
    <source>
        <strain evidence="2 3">NRRL B-41327</strain>
    </source>
</reference>
<proteinExistence type="predicted"/>
<dbReference type="Gene3D" id="3.40.50.970">
    <property type="match status" value="1"/>
</dbReference>
<evidence type="ECO:0000313" key="2">
    <source>
        <dbReference type="EMBL" id="OMI25626.1"/>
    </source>
</evidence>
<sequence length="83" mass="8981">MPLIAGEILALVHLETGVSKDRKHIGSKRGIDAIQKANSGYSGLPMAEAPTAYVPWSKCLNVNPETGCGWTNRDRFIFSAEHG</sequence>
<keyword evidence="3" id="KW-1185">Reference proteome</keyword>
<evidence type="ECO:0000313" key="3">
    <source>
        <dbReference type="Proteomes" id="UP000187046"/>
    </source>
</evidence>